<dbReference type="InterPro" id="IPR041657">
    <property type="entry name" value="HTH_17"/>
</dbReference>
<dbReference type="EMBL" id="AAOF01000002">
    <property type="protein sequence ID" value="EAR22873.1"/>
    <property type="molecule type" value="Genomic_DNA"/>
</dbReference>
<feature type="domain" description="Helix-turn-helix" evidence="1">
    <location>
        <begin position="7"/>
        <end position="60"/>
    </location>
</feature>
<dbReference type="OrthoDB" id="5785706at2"/>
<evidence type="ECO:0000313" key="2">
    <source>
        <dbReference type="EMBL" id="EAR22873.1"/>
    </source>
</evidence>
<dbReference type="RefSeq" id="WP_005002300.1">
    <property type="nucleotide sequence ID" value="NZ_CH672427.1"/>
</dbReference>
<dbReference type="Proteomes" id="UP000003374">
    <property type="component" value="Unassembled WGS sequence"/>
</dbReference>
<name>A4BNS4_9GAMM</name>
<sequence>MSPDHFLTEVEAAELLGLSKNTLRAWRVSGRPHGDPPPPFVKWGRAVRYPLSDLLVWINAAPRQRTTSEAEVGA</sequence>
<dbReference type="STRING" id="314278.NB231_10483"/>
<reference evidence="2 3" key="1">
    <citation type="submission" date="2006-02" db="EMBL/GenBank/DDBJ databases">
        <authorList>
            <person name="Waterbury J."/>
            <person name="Ferriera S."/>
            <person name="Johnson J."/>
            <person name="Kravitz S."/>
            <person name="Halpern A."/>
            <person name="Remington K."/>
            <person name="Beeson K."/>
            <person name="Tran B."/>
            <person name="Rogers Y.-H."/>
            <person name="Friedman R."/>
            <person name="Venter J.C."/>
        </authorList>
    </citation>
    <scope>NUCLEOTIDE SEQUENCE [LARGE SCALE GENOMIC DNA]</scope>
    <source>
        <strain evidence="2 3">Nb-231</strain>
    </source>
</reference>
<dbReference type="InterPro" id="IPR036388">
    <property type="entry name" value="WH-like_DNA-bd_sf"/>
</dbReference>
<dbReference type="AlphaFoldDB" id="A4BNS4"/>
<evidence type="ECO:0000313" key="3">
    <source>
        <dbReference type="Proteomes" id="UP000003374"/>
    </source>
</evidence>
<accession>A4BNS4</accession>
<keyword evidence="3" id="KW-1185">Reference proteome</keyword>
<comment type="caution">
    <text evidence="2">The sequence shown here is derived from an EMBL/GenBank/DDBJ whole genome shotgun (WGS) entry which is preliminary data.</text>
</comment>
<dbReference type="Pfam" id="PF12728">
    <property type="entry name" value="HTH_17"/>
    <property type="match status" value="1"/>
</dbReference>
<dbReference type="InterPro" id="IPR009061">
    <property type="entry name" value="DNA-bd_dom_put_sf"/>
</dbReference>
<dbReference type="SUPFAM" id="SSF46955">
    <property type="entry name" value="Putative DNA-binding domain"/>
    <property type="match status" value="1"/>
</dbReference>
<gene>
    <name evidence="2" type="ORF">NB231_10483</name>
</gene>
<organism evidence="2 3">
    <name type="scientific">Nitrococcus mobilis Nb-231</name>
    <dbReference type="NCBI Taxonomy" id="314278"/>
    <lineage>
        <taxon>Bacteria</taxon>
        <taxon>Pseudomonadati</taxon>
        <taxon>Pseudomonadota</taxon>
        <taxon>Gammaproteobacteria</taxon>
        <taxon>Chromatiales</taxon>
        <taxon>Ectothiorhodospiraceae</taxon>
        <taxon>Nitrococcus</taxon>
    </lineage>
</organism>
<protein>
    <recommendedName>
        <fullName evidence="1">Helix-turn-helix domain-containing protein</fullName>
    </recommendedName>
</protein>
<dbReference type="Gene3D" id="1.10.10.10">
    <property type="entry name" value="Winged helix-like DNA-binding domain superfamily/Winged helix DNA-binding domain"/>
    <property type="match status" value="1"/>
</dbReference>
<evidence type="ECO:0000259" key="1">
    <source>
        <dbReference type="Pfam" id="PF12728"/>
    </source>
</evidence>
<proteinExistence type="predicted"/>
<dbReference type="HOGENOM" id="CLU_140176_9_5_6"/>